<dbReference type="OrthoDB" id="1043604at2"/>
<dbReference type="EMBL" id="OBEH01000001">
    <property type="protein sequence ID" value="SNY94789.1"/>
    <property type="molecule type" value="Genomic_DNA"/>
</dbReference>
<evidence type="ECO:0000313" key="2">
    <source>
        <dbReference type="EMBL" id="SNY94789.1"/>
    </source>
</evidence>
<evidence type="ECO:0000313" key="3">
    <source>
        <dbReference type="Proteomes" id="UP000219048"/>
    </source>
</evidence>
<dbReference type="AlphaFoldDB" id="A0A285MCD1"/>
<sequence>MRRIKLTVFVLMMLGVFSCKQEPRDKEISSDTIESIVSGSEPEPVSDKHKEENVAKVIEMDKNCDQTFDDFFERFAKDSVFQKNRVKYPMKDSYIESLDPTVIKVDSITYKKYIYLDFTRDKEAMKNKYGKYTVETKIIKDSLIHYFWFGYDNGIHVTYKFSLINGCWYLVEILDEST</sequence>
<evidence type="ECO:0008006" key="4">
    <source>
        <dbReference type="Google" id="ProtNLM"/>
    </source>
</evidence>
<dbReference type="Pfam" id="PF22057">
    <property type="entry name" value="BACOVA_00961-like"/>
    <property type="match status" value="1"/>
</dbReference>
<dbReference type="Gene3D" id="3.10.450.410">
    <property type="match status" value="1"/>
</dbReference>
<accession>A0A285MCD1</accession>
<proteinExistence type="predicted"/>
<dbReference type="PROSITE" id="PS51257">
    <property type="entry name" value="PROKAR_LIPOPROTEIN"/>
    <property type="match status" value="1"/>
</dbReference>
<keyword evidence="3" id="KW-1185">Reference proteome</keyword>
<gene>
    <name evidence="2" type="ORF">SAMN06265377_0449</name>
</gene>
<evidence type="ECO:0000256" key="1">
    <source>
        <dbReference type="SAM" id="MobiDB-lite"/>
    </source>
</evidence>
<name>A0A285MCD1_9FLAO</name>
<dbReference type="Proteomes" id="UP000219048">
    <property type="component" value="Unassembled WGS sequence"/>
</dbReference>
<organism evidence="2 3">
    <name type="scientific">Flagellimonas pacifica</name>
    <dbReference type="NCBI Taxonomy" id="1247520"/>
    <lineage>
        <taxon>Bacteria</taxon>
        <taxon>Pseudomonadati</taxon>
        <taxon>Bacteroidota</taxon>
        <taxon>Flavobacteriia</taxon>
        <taxon>Flavobacteriales</taxon>
        <taxon>Flavobacteriaceae</taxon>
        <taxon>Flagellimonas</taxon>
    </lineage>
</organism>
<reference evidence="3" key="1">
    <citation type="submission" date="2017-09" db="EMBL/GenBank/DDBJ databases">
        <authorList>
            <person name="Varghese N."/>
            <person name="Submissions S."/>
        </authorList>
    </citation>
    <scope>NUCLEOTIDE SEQUENCE [LARGE SCALE GENOMIC DNA]</scope>
    <source>
        <strain evidence="3">DSM 25885</strain>
    </source>
</reference>
<dbReference type="InterPro" id="IPR054298">
    <property type="entry name" value="BACOVA_00961-like"/>
</dbReference>
<feature type="region of interest" description="Disordered" evidence="1">
    <location>
        <begin position="28"/>
        <end position="49"/>
    </location>
</feature>
<protein>
    <recommendedName>
        <fullName evidence="4">DUF4348 domain-containing protein</fullName>
    </recommendedName>
</protein>
<dbReference type="RefSeq" id="WP_097044143.1">
    <property type="nucleotide sequence ID" value="NZ_OBEH01000001.1"/>
</dbReference>